<dbReference type="PANTHER" id="PTHR37540">
    <property type="entry name" value="TRANSCRIPTION FACTOR (ACR-2), PUTATIVE-RELATED-RELATED"/>
    <property type="match status" value="1"/>
</dbReference>
<feature type="region of interest" description="Disordered" evidence="1">
    <location>
        <begin position="87"/>
        <end position="107"/>
    </location>
</feature>
<evidence type="ECO:0000256" key="1">
    <source>
        <dbReference type="SAM" id="MobiDB-lite"/>
    </source>
</evidence>
<organism evidence="2 3">
    <name type="scientific">Oidiodendron maius (strain Zn)</name>
    <dbReference type="NCBI Taxonomy" id="913774"/>
    <lineage>
        <taxon>Eukaryota</taxon>
        <taxon>Fungi</taxon>
        <taxon>Dikarya</taxon>
        <taxon>Ascomycota</taxon>
        <taxon>Pezizomycotina</taxon>
        <taxon>Leotiomycetes</taxon>
        <taxon>Leotiomycetes incertae sedis</taxon>
        <taxon>Myxotrichaceae</taxon>
        <taxon>Oidiodendron</taxon>
    </lineage>
</organism>
<reference evidence="2 3" key="1">
    <citation type="submission" date="2014-04" db="EMBL/GenBank/DDBJ databases">
        <authorList>
            <consortium name="DOE Joint Genome Institute"/>
            <person name="Kuo A."/>
            <person name="Martino E."/>
            <person name="Perotto S."/>
            <person name="Kohler A."/>
            <person name="Nagy L.G."/>
            <person name="Floudas D."/>
            <person name="Copeland A."/>
            <person name="Barry K.W."/>
            <person name="Cichocki N."/>
            <person name="Veneault-Fourrey C."/>
            <person name="LaButti K."/>
            <person name="Lindquist E.A."/>
            <person name="Lipzen A."/>
            <person name="Lundell T."/>
            <person name="Morin E."/>
            <person name="Murat C."/>
            <person name="Sun H."/>
            <person name="Tunlid A."/>
            <person name="Henrissat B."/>
            <person name="Grigoriev I.V."/>
            <person name="Hibbett D.S."/>
            <person name="Martin F."/>
            <person name="Nordberg H.P."/>
            <person name="Cantor M.N."/>
            <person name="Hua S.X."/>
        </authorList>
    </citation>
    <scope>NUCLEOTIDE SEQUENCE [LARGE SCALE GENOMIC DNA]</scope>
    <source>
        <strain evidence="2 3">Zn</strain>
    </source>
</reference>
<evidence type="ECO:0008006" key="4">
    <source>
        <dbReference type="Google" id="ProtNLM"/>
    </source>
</evidence>
<accession>A0A0C3HH40</accession>
<dbReference type="InParanoid" id="A0A0C3HH40"/>
<dbReference type="EMBL" id="KN832874">
    <property type="protein sequence ID" value="KIN02450.1"/>
    <property type="molecule type" value="Genomic_DNA"/>
</dbReference>
<evidence type="ECO:0000313" key="3">
    <source>
        <dbReference type="Proteomes" id="UP000054321"/>
    </source>
</evidence>
<dbReference type="InterPro" id="IPR021858">
    <property type="entry name" value="Fun_TF"/>
</dbReference>
<reference evidence="3" key="2">
    <citation type="submission" date="2015-01" db="EMBL/GenBank/DDBJ databases">
        <title>Evolutionary Origins and Diversification of the Mycorrhizal Mutualists.</title>
        <authorList>
            <consortium name="DOE Joint Genome Institute"/>
            <consortium name="Mycorrhizal Genomics Consortium"/>
            <person name="Kohler A."/>
            <person name="Kuo A."/>
            <person name="Nagy L.G."/>
            <person name="Floudas D."/>
            <person name="Copeland A."/>
            <person name="Barry K.W."/>
            <person name="Cichocki N."/>
            <person name="Veneault-Fourrey C."/>
            <person name="LaButti K."/>
            <person name="Lindquist E.A."/>
            <person name="Lipzen A."/>
            <person name="Lundell T."/>
            <person name="Morin E."/>
            <person name="Murat C."/>
            <person name="Riley R."/>
            <person name="Ohm R."/>
            <person name="Sun H."/>
            <person name="Tunlid A."/>
            <person name="Henrissat B."/>
            <person name="Grigoriev I.V."/>
            <person name="Hibbett D.S."/>
            <person name="Martin F."/>
        </authorList>
    </citation>
    <scope>NUCLEOTIDE SEQUENCE [LARGE SCALE GENOMIC DNA]</scope>
    <source>
        <strain evidence="3">Zn</strain>
    </source>
</reference>
<gene>
    <name evidence="2" type="ORF">OIDMADRAFT_178401</name>
</gene>
<feature type="region of interest" description="Disordered" evidence="1">
    <location>
        <begin position="1"/>
        <end position="49"/>
    </location>
</feature>
<dbReference type="AlphaFoldDB" id="A0A0C3HH40"/>
<dbReference type="OrthoDB" id="4158087at2759"/>
<dbReference type="Proteomes" id="UP000054321">
    <property type="component" value="Unassembled WGS sequence"/>
</dbReference>
<dbReference type="PANTHER" id="PTHR37540:SF5">
    <property type="entry name" value="TRANSCRIPTION FACTOR DOMAIN-CONTAINING PROTEIN"/>
    <property type="match status" value="1"/>
</dbReference>
<sequence>MSSRPRGKRERNIATGPSTRTNDGSQSKPGNGGAPDQHVSQNVPSAAEGRPLPLEFITITERPEAAKGAYSHVVRSQAMHAFLRAKREESDLNSDKTKVVKPRERSATPKKSFSKFKLSTWSRKTNKTRITAPDLEASGTTTLERLAPVSQPIYTSLHPYSTLPILITHETELLLYHYNTSYTINSFAINPEGTWISFSFMDPALLHATLGIVALHRDILLGQEQSAESLNHKGLTIHAINDRLRLGTRQVNDENLGIVALLIKFEALHGMSNASKAHMMGLMEMLKIRGGLSSLPHNPVLLRVLTWVDLMYATRWGTKPCIVPIEPHKGPLASILDEVTTVSALSLSKYILSPGLFDGDGLIDFDILETLQQISIAKANAVKLSLAERKIASQVIYLTNHRLLMEISSVNFDKAAGFDLYQAFWVASTLYLHLMVREIPRRARVHYPLTEKLRILMNGNFTGQLLEGSALECAIWIVFLGAAAKPPEESSNYFVNLLALITEHLGIKEEDELKKRLIEVVWIDEVCDMYLSSVWAEMAAITSNKTVGIVLGDL</sequence>
<evidence type="ECO:0000313" key="2">
    <source>
        <dbReference type="EMBL" id="KIN02450.1"/>
    </source>
</evidence>
<name>A0A0C3HH40_OIDMZ</name>
<proteinExistence type="predicted"/>
<protein>
    <recommendedName>
        <fullName evidence="4">Tachykinin family protein</fullName>
    </recommendedName>
</protein>
<feature type="compositionally biased region" description="Polar residues" evidence="1">
    <location>
        <begin position="15"/>
        <end position="29"/>
    </location>
</feature>
<dbReference type="HOGENOM" id="CLU_034675_0_0_1"/>
<keyword evidence="3" id="KW-1185">Reference proteome</keyword>
<dbReference type="STRING" id="913774.A0A0C3HH40"/>
<dbReference type="Pfam" id="PF11951">
    <property type="entry name" value="Fungal_trans_2"/>
    <property type="match status" value="1"/>
</dbReference>